<dbReference type="Pfam" id="PF10021">
    <property type="entry name" value="PARG_cat_microb"/>
    <property type="match status" value="1"/>
</dbReference>
<dbReference type="Proteomes" id="UP001530293">
    <property type="component" value="Unassembled WGS sequence"/>
</dbReference>
<evidence type="ECO:0000256" key="1">
    <source>
        <dbReference type="SAM" id="MobiDB-lite"/>
    </source>
</evidence>
<dbReference type="EMBL" id="JALLBG020000010">
    <property type="protein sequence ID" value="KAL3772477.1"/>
    <property type="molecule type" value="Genomic_DNA"/>
</dbReference>
<keyword evidence="4" id="KW-1185">Reference proteome</keyword>
<dbReference type="SUPFAM" id="SSF52949">
    <property type="entry name" value="Macro domain-like"/>
    <property type="match status" value="1"/>
</dbReference>
<dbReference type="InterPro" id="IPR043472">
    <property type="entry name" value="Macro_dom-like"/>
</dbReference>
<evidence type="ECO:0000259" key="2">
    <source>
        <dbReference type="Pfam" id="PF10021"/>
    </source>
</evidence>
<feature type="region of interest" description="Disordered" evidence="1">
    <location>
        <begin position="1"/>
        <end position="35"/>
    </location>
</feature>
<accession>A0ABD3NCV0</accession>
<comment type="caution">
    <text evidence="3">The sequence shown here is derived from an EMBL/GenBank/DDBJ whole genome shotgun (WGS) entry which is preliminary data.</text>
</comment>
<dbReference type="NCBIfam" id="TIGR02452">
    <property type="entry name" value="TIGR02452 family protein"/>
    <property type="match status" value="2"/>
</dbReference>
<dbReference type="PANTHER" id="PTHR35596:SF1">
    <property type="entry name" value="MICROBIAL-TYPE PARG CATALYTIC DOMAIN-CONTAINING PROTEIN"/>
    <property type="match status" value="1"/>
</dbReference>
<feature type="compositionally biased region" description="Polar residues" evidence="1">
    <location>
        <begin position="1"/>
        <end position="17"/>
    </location>
</feature>
<dbReference type="AlphaFoldDB" id="A0ABD3NCV0"/>
<dbReference type="InterPro" id="IPR012664">
    <property type="entry name" value="CHP02452"/>
</dbReference>
<feature type="domain" description="Microbial-type PARG catalytic" evidence="2">
    <location>
        <begin position="52"/>
        <end position="247"/>
    </location>
</feature>
<sequence>MIEVESSATTTASNTIVTPEEDSNHTGSINHPHDRHTFTHLTYSRHHLVDVAMETIKIAENGYYINNKGQMVQLKEDLDYAVEHCVHYDHEFDFHEALKKYDELVKEEKESHHHHRRGGIAATLKSPRRLLGSSHHNNKHPFPRTSFLVVSASWIESASQLLRANSKSNGYYRVGVLNSGSGTTPGGRFLKGTVSQEDCLCRASLLFSCISQPKFMSEGRFYGKNRSLRYGTSNCVIFSPDVPVIREDTVEVALLGVISRCCMIITNNMIGKLLDTYEKVSFVTIPAPNAFTTSSNTGKEYNDVDNEHRPKGIGRNISICSFTSMDAETLDEKLEQKRTALLASLSDRIHRALSAFVLGNCTDLVLPAFGCGVHGNDPSMVASVFRELLSDPNQFGGRFRTVVFAVPPCRKHNYQAFEAYFQKKEEVKKVPLIRGVTWDK</sequence>
<organism evidence="3 4">
    <name type="scientific">Discostella pseudostelligera</name>
    <dbReference type="NCBI Taxonomy" id="259834"/>
    <lineage>
        <taxon>Eukaryota</taxon>
        <taxon>Sar</taxon>
        <taxon>Stramenopiles</taxon>
        <taxon>Ochrophyta</taxon>
        <taxon>Bacillariophyta</taxon>
        <taxon>Coscinodiscophyceae</taxon>
        <taxon>Thalassiosirophycidae</taxon>
        <taxon>Stephanodiscales</taxon>
        <taxon>Stephanodiscaceae</taxon>
        <taxon>Discostella</taxon>
    </lineage>
</organism>
<protein>
    <recommendedName>
        <fullName evidence="2">Microbial-type PARG catalytic domain-containing protein</fullName>
    </recommendedName>
</protein>
<reference evidence="3 4" key="1">
    <citation type="submission" date="2024-10" db="EMBL/GenBank/DDBJ databases">
        <title>Updated reference genomes for cyclostephanoid diatoms.</title>
        <authorList>
            <person name="Roberts W.R."/>
            <person name="Alverson A.J."/>
        </authorList>
    </citation>
    <scope>NUCLEOTIDE SEQUENCE [LARGE SCALE GENOMIC DNA]</scope>
    <source>
        <strain evidence="3 4">AJA232-27</strain>
    </source>
</reference>
<dbReference type="InterPro" id="IPR019261">
    <property type="entry name" value="PARG_cat_microbial"/>
</dbReference>
<dbReference type="PANTHER" id="PTHR35596">
    <property type="entry name" value="DUF2263 DOMAIN-CONTAINING PROTEIN"/>
    <property type="match status" value="1"/>
</dbReference>
<proteinExistence type="predicted"/>
<dbReference type="Gene3D" id="3.40.220.10">
    <property type="entry name" value="Leucine Aminopeptidase, subunit E, domain 1"/>
    <property type="match status" value="1"/>
</dbReference>
<name>A0ABD3NCV0_9STRA</name>
<evidence type="ECO:0000313" key="4">
    <source>
        <dbReference type="Proteomes" id="UP001530293"/>
    </source>
</evidence>
<evidence type="ECO:0000313" key="3">
    <source>
        <dbReference type="EMBL" id="KAL3772477.1"/>
    </source>
</evidence>
<gene>
    <name evidence="3" type="ORF">ACHAWU_000039</name>
</gene>